<proteinExistence type="predicted"/>
<organism evidence="6 7">
    <name type="scientific">Nocardia nova SH22a</name>
    <dbReference type="NCBI Taxonomy" id="1415166"/>
    <lineage>
        <taxon>Bacteria</taxon>
        <taxon>Bacillati</taxon>
        <taxon>Actinomycetota</taxon>
        <taxon>Actinomycetes</taxon>
        <taxon>Mycobacteriales</taxon>
        <taxon>Nocardiaceae</taxon>
        <taxon>Nocardia</taxon>
    </lineage>
</organism>
<dbReference type="PANTHER" id="PTHR30055">
    <property type="entry name" value="HTH-TYPE TRANSCRIPTIONAL REGULATOR RUTR"/>
    <property type="match status" value="1"/>
</dbReference>
<dbReference type="PRINTS" id="PR00455">
    <property type="entry name" value="HTHTETR"/>
</dbReference>
<protein>
    <submittedName>
        <fullName evidence="6">Putative transcriptional regulator, TetR family</fullName>
    </submittedName>
</protein>
<feature type="DNA-binding region" description="H-T-H motif" evidence="4">
    <location>
        <begin position="39"/>
        <end position="58"/>
    </location>
</feature>
<keyword evidence="7" id="KW-1185">Reference proteome</keyword>
<name>W5TC53_9NOCA</name>
<evidence type="ECO:0000313" key="7">
    <source>
        <dbReference type="Proteomes" id="UP000019150"/>
    </source>
</evidence>
<keyword evidence="2 4" id="KW-0238">DNA-binding</keyword>
<dbReference type="InterPro" id="IPR001647">
    <property type="entry name" value="HTH_TetR"/>
</dbReference>
<sequence length="190" mass="20264">MPTDAVDWLAGGVRRTVARERIESAAAELFLERGIDRVGVDDVAARAGCSRATVYRHVGGKPELVRTVMSSAARDFAERVAARVAPLHGPRRAVEAVLTSVTIIRREPVLAAFLADAGTAGDHVVATPELRAIATVLTGVEGDDEAAEWIVRVVLSLLTWPLADAAAERRMVERFVAPLARPGVAARGTR</sequence>
<dbReference type="KEGG" id="nno:NONO_c20170"/>
<dbReference type="InterPro" id="IPR009057">
    <property type="entry name" value="Homeodomain-like_sf"/>
</dbReference>
<dbReference type="eggNOG" id="COG1309">
    <property type="taxonomic scope" value="Bacteria"/>
</dbReference>
<dbReference type="PANTHER" id="PTHR30055:SF234">
    <property type="entry name" value="HTH-TYPE TRANSCRIPTIONAL REGULATOR BETI"/>
    <property type="match status" value="1"/>
</dbReference>
<dbReference type="GO" id="GO:0003700">
    <property type="term" value="F:DNA-binding transcription factor activity"/>
    <property type="evidence" value="ECO:0007669"/>
    <property type="project" value="TreeGrafter"/>
</dbReference>
<accession>W5TC53</accession>
<dbReference type="AlphaFoldDB" id="W5TC53"/>
<feature type="domain" description="HTH tetR-type" evidence="5">
    <location>
        <begin position="16"/>
        <end position="76"/>
    </location>
</feature>
<dbReference type="HOGENOM" id="CLU_069356_39_5_11"/>
<evidence type="ECO:0000313" key="6">
    <source>
        <dbReference type="EMBL" id="AHH16817.1"/>
    </source>
</evidence>
<dbReference type="PATRIC" id="fig|1415166.3.peg.2049"/>
<evidence type="ECO:0000256" key="2">
    <source>
        <dbReference type="ARBA" id="ARBA00023125"/>
    </source>
</evidence>
<dbReference type="RefSeq" id="WP_025348305.1">
    <property type="nucleotide sequence ID" value="NZ_CP006850.1"/>
</dbReference>
<evidence type="ECO:0000256" key="1">
    <source>
        <dbReference type="ARBA" id="ARBA00023015"/>
    </source>
</evidence>
<reference evidence="6 7" key="1">
    <citation type="journal article" date="2014" name="Appl. Environ. Microbiol.">
        <title>Insights into the Microbial Degradation of Rubber and Gutta-Percha by Analysis of the Complete Genome of Nocardia nova SH22a.</title>
        <authorList>
            <person name="Luo Q."/>
            <person name="Hiessl S."/>
            <person name="Poehlein A."/>
            <person name="Daniel R."/>
            <person name="Steinbuchel A."/>
        </authorList>
    </citation>
    <scope>NUCLEOTIDE SEQUENCE [LARGE SCALE GENOMIC DNA]</scope>
    <source>
        <strain evidence="6">SH22a</strain>
    </source>
</reference>
<dbReference type="Proteomes" id="UP000019150">
    <property type="component" value="Chromosome"/>
</dbReference>
<evidence type="ECO:0000256" key="3">
    <source>
        <dbReference type="ARBA" id="ARBA00023163"/>
    </source>
</evidence>
<dbReference type="SUPFAM" id="SSF46689">
    <property type="entry name" value="Homeodomain-like"/>
    <property type="match status" value="1"/>
</dbReference>
<gene>
    <name evidence="6" type="ORF">NONO_c20170</name>
</gene>
<keyword evidence="3" id="KW-0804">Transcription</keyword>
<dbReference type="InterPro" id="IPR050109">
    <property type="entry name" value="HTH-type_TetR-like_transc_reg"/>
</dbReference>
<dbReference type="PROSITE" id="PS50977">
    <property type="entry name" value="HTH_TETR_2"/>
    <property type="match status" value="1"/>
</dbReference>
<evidence type="ECO:0000256" key="4">
    <source>
        <dbReference type="PROSITE-ProRule" id="PRU00335"/>
    </source>
</evidence>
<dbReference type="STRING" id="1415166.NONO_c20170"/>
<dbReference type="GO" id="GO:0000976">
    <property type="term" value="F:transcription cis-regulatory region binding"/>
    <property type="evidence" value="ECO:0007669"/>
    <property type="project" value="TreeGrafter"/>
</dbReference>
<dbReference type="EMBL" id="CP006850">
    <property type="protein sequence ID" value="AHH16817.1"/>
    <property type="molecule type" value="Genomic_DNA"/>
</dbReference>
<dbReference type="Gene3D" id="1.10.357.10">
    <property type="entry name" value="Tetracycline Repressor, domain 2"/>
    <property type="match status" value="1"/>
</dbReference>
<dbReference type="Pfam" id="PF00440">
    <property type="entry name" value="TetR_N"/>
    <property type="match status" value="1"/>
</dbReference>
<dbReference type="OrthoDB" id="4569533at2"/>
<keyword evidence="1" id="KW-0805">Transcription regulation</keyword>
<evidence type="ECO:0000259" key="5">
    <source>
        <dbReference type="PROSITE" id="PS50977"/>
    </source>
</evidence>